<evidence type="ECO:0000313" key="4">
    <source>
        <dbReference type="Proteomes" id="UP001164459"/>
    </source>
</evidence>
<evidence type="ECO:0000313" key="3">
    <source>
        <dbReference type="EMBL" id="WAS93906.1"/>
    </source>
</evidence>
<proteinExistence type="predicted"/>
<dbReference type="RefSeq" id="WP_269036253.1">
    <property type="nucleotide sequence ID" value="NZ_CP114040.1"/>
</dbReference>
<keyword evidence="2" id="KW-0732">Signal</keyword>
<dbReference type="Proteomes" id="UP001164459">
    <property type="component" value="Chromosome"/>
</dbReference>
<keyword evidence="4" id="KW-1185">Reference proteome</keyword>
<accession>A0ABY7H3Q0</accession>
<organism evidence="3 4">
    <name type="scientific">Nannocystis punicea</name>
    <dbReference type="NCBI Taxonomy" id="2995304"/>
    <lineage>
        <taxon>Bacteria</taxon>
        <taxon>Pseudomonadati</taxon>
        <taxon>Myxococcota</taxon>
        <taxon>Polyangia</taxon>
        <taxon>Nannocystales</taxon>
        <taxon>Nannocystaceae</taxon>
        <taxon>Nannocystis</taxon>
    </lineage>
</organism>
<reference evidence="3" key="1">
    <citation type="submission" date="2022-11" db="EMBL/GenBank/DDBJ databases">
        <title>Minimal conservation of predation-associated metabolite biosynthetic gene clusters underscores biosynthetic potential of Myxococcota including descriptions for ten novel species: Archangium lansinium sp. nov., Myxococcus landrumus sp. nov., Nannocystis bai.</title>
        <authorList>
            <person name="Ahearne A."/>
            <person name="Stevens C."/>
            <person name="Dowd S."/>
        </authorList>
    </citation>
    <scope>NUCLEOTIDE SEQUENCE</scope>
    <source>
        <strain evidence="3">Fl3</strain>
    </source>
</reference>
<feature type="region of interest" description="Disordered" evidence="1">
    <location>
        <begin position="43"/>
        <end position="113"/>
    </location>
</feature>
<feature type="signal peptide" evidence="2">
    <location>
        <begin position="1"/>
        <end position="19"/>
    </location>
</feature>
<name>A0ABY7H3Q0_9BACT</name>
<feature type="chain" id="PRO_5045426288" evidence="2">
    <location>
        <begin position="20"/>
        <end position="205"/>
    </location>
</feature>
<sequence length="205" mass="20472">MVRLPLAAPVLAAFLAVLAACRQDGGGSTMVTGVTTAVTSVSTGTAESSTSSSASSGSEGASGSASEGESGSSTTSTTSTGEAASSSTSTTSTTATTGDETTTGETGSTTMPDPVEACLAEVDPGDECSECICTACLMLWDACHADPGCTAIQQCAQINGCYDLECQEPCETTVNLWGGTEGPSYGLWKPLTGCLKATCRPKCPW</sequence>
<dbReference type="PROSITE" id="PS51257">
    <property type="entry name" value="PROKAR_LIPOPROTEIN"/>
    <property type="match status" value="1"/>
</dbReference>
<protein>
    <submittedName>
        <fullName evidence="3">Uncharacterized protein</fullName>
    </submittedName>
</protein>
<evidence type="ECO:0000256" key="2">
    <source>
        <dbReference type="SAM" id="SignalP"/>
    </source>
</evidence>
<evidence type="ECO:0000256" key="1">
    <source>
        <dbReference type="SAM" id="MobiDB-lite"/>
    </source>
</evidence>
<feature type="compositionally biased region" description="Low complexity" evidence="1">
    <location>
        <begin position="43"/>
        <end position="110"/>
    </location>
</feature>
<dbReference type="EMBL" id="CP114040">
    <property type="protein sequence ID" value="WAS93906.1"/>
    <property type="molecule type" value="Genomic_DNA"/>
</dbReference>
<gene>
    <name evidence="3" type="ORF">O0S08_47850</name>
</gene>